<dbReference type="InParanoid" id="A0A2R6PF74"/>
<comment type="caution">
    <text evidence="5">The sequence shown here is derived from an EMBL/GenBank/DDBJ whole genome shotgun (WGS) entry which is preliminary data.</text>
</comment>
<dbReference type="Pfam" id="PF03226">
    <property type="entry name" value="Yippee-Mis18"/>
    <property type="match status" value="1"/>
</dbReference>
<dbReference type="InterPro" id="IPR034751">
    <property type="entry name" value="Yippee"/>
</dbReference>
<reference evidence="6" key="2">
    <citation type="journal article" date="2018" name="BMC Genomics">
        <title>A manually annotated Actinidia chinensis var. chinensis (kiwifruit) genome highlights the challenges associated with draft genomes and gene prediction in plants.</title>
        <authorList>
            <person name="Pilkington S.M."/>
            <person name="Crowhurst R."/>
            <person name="Hilario E."/>
            <person name="Nardozza S."/>
            <person name="Fraser L."/>
            <person name="Peng Y."/>
            <person name="Gunaseelan K."/>
            <person name="Simpson R."/>
            <person name="Tahir J."/>
            <person name="Deroles S.C."/>
            <person name="Templeton K."/>
            <person name="Luo Z."/>
            <person name="Davy M."/>
            <person name="Cheng C."/>
            <person name="McNeilage M."/>
            <person name="Scaglione D."/>
            <person name="Liu Y."/>
            <person name="Zhang Q."/>
            <person name="Datson P."/>
            <person name="De Silva N."/>
            <person name="Gardiner S.E."/>
            <person name="Bassett H."/>
            <person name="Chagne D."/>
            <person name="McCallum J."/>
            <person name="Dzierzon H."/>
            <person name="Deng C."/>
            <person name="Wang Y.Y."/>
            <person name="Barron L."/>
            <person name="Manako K."/>
            <person name="Bowen J."/>
            <person name="Foster T.M."/>
            <person name="Erridge Z.A."/>
            <person name="Tiffin H."/>
            <person name="Waite C.N."/>
            <person name="Davies K.M."/>
            <person name="Grierson E.P."/>
            <person name="Laing W.A."/>
            <person name="Kirk R."/>
            <person name="Chen X."/>
            <person name="Wood M."/>
            <person name="Montefiori M."/>
            <person name="Brummell D.A."/>
            <person name="Schwinn K.E."/>
            <person name="Catanach A."/>
            <person name="Fullerton C."/>
            <person name="Li D."/>
            <person name="Meiyalaghan S."/>
            <person name="Nieuwenhuizen N."/>
            <person name="Read N."/>
            <person name="Prakash R."/>
            <person name="Hunter D."/>
            <person name="Zhang H."/>
            <person name="McKenzie M."/>
            <person name="Knabel M."/>
            <person name="Harris A."/>
            <person name="Allan A.C."/>
            <person name="Gleave A."/>
            <person name="Chen A."/>
            <person name="Janssen B.J."/>
            <person name="Plunkett B."/>
            <person name="Ampomah-Dwamena C."/>
            <person name="Voogd C."/>
            <person name="Leif D."/>
            <person name="Lafferty D."/>
            <person name="Souleyre E.J.F."/>
            <person name="Varkonyi-Gasic E."/>
            <person name="Gambi F."/>
            <person name="Hanley J."/>
            <person name="Yao J.L."/>
            <person name="Cheung J."/>
            <person name="David K.M."/>
            <person name="Warren B."/>
            <person name="Marsh K."/>
            <person name="Snowden K.C."/>
            <person name="Lin-Wang K."/>
            <person name="Brian L."/>
            <person name="Martinez-Sanchez M."/>
            <person name="Wang M."/>
            <person name="Ileperuma N."/>
            <person name="Macnee N."/>
            <person name="Campin R."/>
            <person name="McAtee P."/>
            <person name="Drummond R.S.M."/>
            <person name="Espley R.V."/>
            <person name="Ireland H.S."/>
            <person name="Wu R."/>
            <person name="Atkinson R.G."/>
            <person name="Karunairetnam S."/>
            <person name="Bulley S."/>
            <person name="Chunkath S."/>
            <person name="Hanley Z."/>
            <person name="Storey R."/>
            <person name="Thrimawithana A.H."/>
            <person name="Thomson S."/>
            <person name="David C."/>
            <person name="Testolin R."/>
            <person name="Huang H."/>
            <person name="Hellens R.P."/>
            <person name="Schaffer R.J."/>
        </authorList>
    </citation>
    <scope>NUCLEOTIDE SEQUENCE [LARGE SCALE GENOMIC DNA]</scope>
    <source>
        <strain evidence="6">cv. Red5</strain>
    </source>
</reference>
<keyword evidence="2" id="KW-0862">Zinc</keyword>
<accession>A0A2R6PF74</accession>
<evidence type="ECO:0000259" key="4">
    <source>
        <dbReference type="PROSITE" id="PS51792"/>
    </source>
</evidence>
<keyword evidence="1" id="KW-0479">Metal-binding</keyword>
<feature type="domain" description="Yippee" evidence="4">
    <location>
        <begin position="16"/>
        <end position="111"/>
    </location>
</feature>
<proteinExistence type="inferred from homology"/>
<dbReference type="GO" id="GO:0046872">
    <property type="term" value="F:metal ion binding"/>
    <property type="evidence" value="ECO:0007669"/>
    <property type="project" value="UniProtKB-KW"/>
</dbReference>
<protein>
    <recommendedName>
        <fullName evidence="3">Protein yippee-like</fullName>
    </recommendedName>
</protein>
<evidence type="ECO:0000256" key="2">
    <source>
        <dbReference type="ARBA" id="ARBA00022833"/>
    </source>
</evidence>
<dbReference type="OrthoDB" id="1744785at2759"/>
<dbReference type="Proteomes" id="UP000241394">
    <property type="component" value="Chromosome LG26"/>
</dbReference>
<comment type="similarity">
    <text evidence="3">Belongs to the yippee family.</text>
</comment>
<keyword evidence="6" id="KW-1185">Reference proteome</keyword>
<evidence type="ECO:0000256" key="1">
    <source>
        <dbReference type="ARBA" id="ARBA00022723"/>
    </source>
</evidence>
<dbReference type="EMBL" id="NKQK01000026">
    <property type="protein sequence ID" value="PSR90044.1"/>
    <property type="molecule type" value="Genomic_DNA"/>
</dbReference>
<dbReference type="InterPro" id="IPR004910">
    <property type="entry name" value="Yippee/Mis18/Cereblon"/>
</dbReference>
<dbReference type="Gramene" id="PSR90044">
    <property type="protein sequence ID" value="PSR90044"/>
    <property type="gene ID" value="CEY00_Acc30241"/>
</dbReference>
<gene>
    <name evidence="5" type="ORF">CEY00_Acc30241</name>
</gene>
<evidence type="ECO:0000313" key="6">
    <source>
        <dbReference type="Proteomes" id="UP000241394"/>
    </source>
</evidence>
<evidence type="ECO:0000256" key="3">
    <source>
        <dbReference type="RuleBase" id="RU110713"/>
    </source>
</evidence>
<dbReference type="PROSITE" id="PS51792">
    <property type="entry name" value="YIPPEE"/>
    <property type="match status" value="1"/>
</dbReference>
<evidence type="ECO:0000313" key="5">
    <source>
        <dbReference type="EMBL" id="PSR90044.1"/>
    </source>
</evidence>
<name>A0A2R6PF74_ACTCC</name>
<sequence>MGLVFLIKFDQTPNNCFYLCRCCQAPIASSQHYHFGFSEEGLSGSIFSSLANVHTLGPEHDREVGDYKVTNVYCNQCCNVLGVKIIEVPDEELNLCEADFLLKMPKLLMWNGHEIVDAYEVAYEENY</sequence>
<reference evidence="5 6" key="1">
    <citation type="submission" date="2017-07" db="EMBL/GenBank/DDBJ databases">
        <title>An improved, manually edited Actinidia chinensis var. chinensis (kiwifruit) genome highlights the challenges associated with draft genomes and gene prediction in plants.</title>
        <authorList>
            <person name="Pilkington S."/>
            <person name="Crowhurst R."/>
            <person name="Hilario E."/>
            <person name="Nardozza S."/>
            <person name="Fraser L."/>
            <person name="Peng Y."/>
            <person name="Gunaseelan K."/>
            <person name="Simpson R."/>
            <person name="Tahir J."/>
            <person name="Deroles S."/>
            <person name="Templeton K."/>
            <person name="Luo Z."/>
            <person name="Davy M."/>
            <person name="Cheng C."/>
            <person name="Mcneilage M."/>
            <person name="Scaglione D."/>
            <person name="Liu Y."/>
            <person name="Zhang Q."/>
            <person name="Datson P."/>
            <person name="De Silva N."/>
            <person name="Gardiner S."/>
            <person name="Bassett H."/>
            <person name="Chagne D."/>
            <person name="Mccallum J."/>
            <person name="Dzierzon H."/>
            <person name="Deng C."/>
            <person name="Wang Y.-Y."/>
            <person name="Barron N."/>
            <person name="Manako K."/>
            <person name="Bowen J."/>
            <person name="Foster T."/>
            <person name="Erridge Z."/>
            <person name="Tiffin H."/>
            <person name="Waite C."/>
            <person name="Davies K."/>
            <person name="Grierson E."/>
            <person name="Laing W."/>
            <person name="Kirk R."/>
            <person name="Chen X."/>
            <person name="Wood M."/>
            <person name="Montefiori M."/>
            <person name="Brummell D."/>
            <person name="Schwinn K."/>
            <person name="Catanach A."/>
            <person name="Fullerton C."/>
            <person name="Li D."/>
            <person name="Meiyalaghan S."/>
            <person name="Nieuwenhuizen N."/>
            <person name="Read N."/>
            <person name="Prakash R."/>
            <person name="Hunter D."/>
            <person name="Zhang H."/>
            <person name="Mckenzie M."/>
            <person name="Knabel M."/>
            <person name="Harris A."/>
            <person name="Allan A."/>
            <person name="Chen A."/>
            <person name="Janssen B."/>
            <person name="Plunkett B."/>
            <person name="Dwamena C."/>
            <person name="Voogd C."/>
            <person name="Leif D."/>
            <person name="Lafferty D."/>
            <person name="Souleyre E."/>
            <person name="Varkonyi-Gasic E."/>
            <person name="Gambi F."/>
            <person name="Hanley J."/>
            <person name="Yao J.-L."/>
            <person name="Cheung J."/>
            <person name="David K."/>
            <person name="Warren B."/>
            <person name="Marsh K."/>
            <person name="Snowden K."/>
            <person name="Lin-Wang K."/>
            <person name="Brian L."/>
            <person name="Martinez-Sanchez M."/>
            <person name="Wang M."/>
            <person name="Ileperuma N."/>
            <person name="Macnee N."/>
            <person name="Campin R."/>
            <person name="Mcatee P."/>
            <person name="Drummond R."/>
            <person name="Espley R."/>
            <person name="Ireland H."/>
            <person name="Wu R."/>
            <person name="Atkinson R."/>
            <person name="Karunairetnam S."/>
            <person name="Bulley S."/>
            <person name="Chunkath S."/>
            <person name="Hanley Z."/>
            <person name="Storey R."/>
            <person name="Thrimawithana A."/>
            <person name="Thomson S."/>
            <person name="David C."/>
            <person name="Testolin R."/>
        </authorList>
    </citation>
    <scope>NUCLEOTIDE SEQUENCE [LARGE SCALE GENOMIC DNA]</scope>
    <source>
        <strain evidence="6">cv. Red5</strain>
        <tissue evidence="5">Young leaf</tissue>
    </source>
</reference>
<organism evidence="5 6">
    <name type="scientific">Actinidia chinensis var. chinensis</name>
    <name type="common">Chinese soft-hair kiwi</name>
    <dbReference type="NCBI Taxonomy" id="1590841"/>
    <lineage>
        <taxon>Eukaryota</taxon>
        <taxon>Viridiplantae</taxon>
        <taxon>Streptophyta</taxon>
        <taxon>Embryophyta</taxon>
        <taxon>Tracheophyta</taxon>
        <taxon>Spermatophyta</taxon>
        <taxon>Magnoliopsida</taxon>
        <taxon>eudicotyledons</taxon>
        <taxon>Gunneridae</taxon>
        <taxon>Pentapetalae</taxon>
        <taxon>asterids</taxon>
        <taxon>Ericales</taxon>
        <taxon>Actinidiaceae</taxon>
        <taxon>Actinidia</taxon>
    </lineage>
</organism>
<dbReference type="AlphaFoldDB" id="A0A2R6PF74"/>